<reference evidence="2 3" key="1">
    <citation type="submission" date="2013-05" db="EMBL/GenBank/DDBJ databases">
        <title>Genome assembly of Chondromyces apiculatus DSM 436.</title>
        <authorList>
            <person name="Sharma G."/>
            <person name="Khatri I."/>
            <person name="Kaur C."/>
            <person name="Mayilraj S."/>
            <person name="Subramanian S."/>
        </authorList>
    </citation>
    <scope>NUCLEOTIDE SEQUENCE [LARGE SCALE GENOMIC DNA]</scope>
    <source>
        <strain evidence="2 3">DSM 436</strain>
    </source>
</reference>
<protein>
    <submittedName>
        <fullName evidence="2">Uncharacterized protein</fullName>
    </submittedName>
</protein>
<dbReference type="AlphaFoldDB" id="A0A017T7G4"/>
<feature type="region of interest" description="Disordered" evidence="1">
    <location>
        <begin position="1"/>
        <end position="30"/>
    </location>
</feature>
<dbReference type="Proteomes" id="UP000019678">
    <property type="component" value="Unassembled WGS sequence"/>
</dbReference>
<sequence length="75" mass="8526">MQLDQQRQALDKSLKNKPMDEALKQESQRHAERVAKLERIQALAVESGDTAAAARAKTLLDQENARYQSYLDGRK</sequence>
<organism evidence="2 3">
    <name type="scientific">Chondromyces apiculatus DSM 436</name>
    <dbReference type="NCBI Taxonomy" id="1192034"/>
    <lineage>
        <taxon>Bacteria</taxon>
        <taxon>Pseudomonadati</taxon>
        <taxon>Myxococcota</taxon>
        <taxon>Polyangia</taxon>
        <taxon>Polyangiales</taxon>
        <taxon>Polyangiaceae</taxon>
        <taxon>Chondromyces</taxon>
    </lineage>
</organism>
<keyword evidence="3" id="KW-1185">Reference proteome</keyword>
<evidence type="ECO:0000313" key="3">
    <source>
        <dbReference type="Proteomes" id="UP000019678"/>
    </source>
</evidence>
<name>A0A017T7G4_9BACT</name>
<evidence type="ECO:0000256" key="1">
    <source>
        <dbReference type="SAM" id="MobiDB-lite"/>
    </source>
</evidence>
<accession>A0A017T7G4</accession>
<feature type="compositionally biased region" description="Basic and acidic residues" evidence="1">
    <location>
        <begin position="9"/>
        <end position="30"/>
    </location>
</feature>
<evidence type="ECO:0000313" key="2">
    <source>
        <dbReference type="EMBL" id="EYF05169.1"/>
    </source>
</evidence>
<dbReference type="RefSeq" id="WP_044242754.1">
    <property type="nucleotide sequence ID" value="NZ_ASRX01000026.1"/>
</dbReference>
<proteinExistence type="predicted"/>
<comment type="caution">
    <text evidence="2">The sequence shown here is derived from an EMBL/GenBank/DDBJ whole genome shotgun (WGS) entry which is preliminary data.</text>
</comment>
<dbReference type="EMBL" id="ASRX01000026">
    <property type="protein sequence ID" value="EYF05169.1"/>
    <property type="molecule type" value="Genomic_DNA"/>
</dbReference>
<dbReference type="OrthoDB" id="5525888at2"/>
<gene>
    <name evidence="2" type="ORF">CAP_3534</name>
</gene>